<dbReference type="InterPro" id="IPR023213">
    <property type="entry name" value="CAT-like_dom_sf"/>
</dbReference>
<keyword evidence="2" id="KW-1185">Reference proteome</keyword>
<dbReference type="Proteomes" id="UP001652660">
    <property type="component" value="Chromosome 6e"/>
</dbReference>
<dbReference type="PANTHER" id="PTHR31642">
    <property type="entry name" value="TRICHOTHECENE 3-O-ACETYLTRANSFERASE"/>
    <property type="match status" value="1"/>
</dbReference>
<dbReference type="AlphaFoldDB" id="A0A6P6T2J2"/>
<dbReference type="Pfam" id="PF02458">
    <property type="entry name" value="Transferase"/>
    <property type="match status" value="1"/>
</dbReference>
<dbReference type="RefSeq" id="XP_027072131.1">
    <property type="nucleotide sequence ID" value="XM_027216330.2"/>
</dbReference>
<dbReference type="GO" id="GO:0016747">
    <property type="term" value="F:acyltransferase activity, transferring groups other than amino-acyl groups"/>
    <property type="evidence" value="ECO:0007669"/>
    <property type="project" value="TreeGrafter"/>
</dbReference>
<sequence>MGSCGFLVNVKRSEVVAAASAQEHWLPMSNLDLLLPPLDVGVFFCYKKNNDTTSIPEKNLMTTPTESMVAAVKKALAQALVSFYPFAGEVVQNRLGEPELLCNNRGVDFLDAFADIELKDLDLYHPDTSIHGNFVPFKKQGVLSIQVTELKCGGLVIGCTFDHRVADAHSANMFFTAWAEIAQAKGTATYTAPSLRRSMLNPRRPTTYDAAIDDLYVLLSSLPPPKEPKASDDRLLSRIYYIEGKEIGQLQSMASYNGCRRTKLESFSAFLWKTIAEGSCAQIKKVNLGIVVDGRKRLKGRDNEEKKFSMQNYFGNVLSIPYAEASVCDLKEMNLEGVADMIHACIEGANKEDHFLGLIDWVEEHRPQPAAAAVYFKNSEDEEAIVISSGLRFPVAQMNFGWGMPDFGSYHFHWGGQTGYVMPMPSVSREGDWIVYMNLLKKHLDIVESKSAHVFRPLNPAYLKMNKGCWM</sequence>
<evidence type="ECO:0000313" key="3">
    <source>
        <dbReference type="RefSeq" id="XP_027072131.1"/>
    </source>
</evidence>
<gene>
    <name evidence="3" type="primary">LOC113696952</name>
</gene>
<evidence type="ECO:0000256" key="1">
    <source>
        <dbReference type="ARBA" id="ARBA00009861"/>
    </source>
</evidence>
<dbReference type="OrthoDB" id="1862401at2759"/>
<dbReference type="InterPro" id="IPR050317">
    <property type="entry name" value="Plant_Fungal_Acyltransferase"/>
</dbReference>
<dbReference type="Gene3D" id="3.30.559.10">
    <property type="entry name" value="Chloramphenicol acetyltransferase-like domain"/>
    <property type="match status" value="2"/>
</dbReference>
<reference evidence="2" key="1">
    <citation type="journal article" date="2025" name="Foods">
        <title>Unveiling the Microbial Signatures of Arabica Coffee Cherries: Insights into Ripeness Specific Diversity, Functional Traits, and Implications for Quality and Safety.</title>
        <authorList>
            <consortium name="RefSeq"/>
            <person name="Tenea G.N."/>
            <person name="Cifuentes V."/>
            <person name="Reyes P."/>
            <person name="Cevallos-Vallejos M."/>
        </authorList>
    </citation>
    <scope>NUCLEOTIDE SEQUENCE [LARGE SCALE GENOMIC DNA]</scope>
</reference>
<organism evidence="2 3">
    <name type="scientific">Coffea arabica</name>
    <name type="common">Arabian coffee</name>
    <dbReference type="NCBI Taxonomy" id="13443"/>
    <lineage>
        <taxon>Eukaryota</taxon>
        <taxon>Viridiplantae</taxon>
        <taxon>Streptophyta</taxon>
        <taxon>Embryophyta</taxon>
        <taxon>Tracheophyta</taxon>
        <taxon>Spermatophyta</taxon>
        <taxon>Magnoliopsida</taxon>
        <taxon>eudicotyledons</taxon>
        <taxon>Gunneridae</taxon>
        <taxon>Pentapetalae</taxon>
        <taxon>asterids</taxon>
        <taxon>lamiids</taxon>
        <taxon>Gentianales</taxon>
        <taxon>Rubiaceae</taxon>
        <taxon>Ixoroideae</taxon>
        <taxon>Gardenieae complex</taxon>
        <taxon>Bertiereae - Coffeeae clade</taxon>
        <taxon>Coffeeae</taxon>
        <taxon>Coffea</taxon>
    </lineage>
</organism>
<dbReference type="PANTHER" id="PTHR31642:SF266">
    <property type="entry name" value="HXXXD-TYPE ACYL-TRANSFERASE FAMILY PROTEIN"/>
    <property type="match status" value="1"/>
</dbReference>
<evidence type="ECO:0000313" key="2">
    <source>
        <dbReference type="Proteomes" id="UP001652660"/>
    </source>
</evidence>
<comment type="similarity">
    <text evidence="1">Belongs to the plant acyltransferase family.</text>
</comment>
<dbReference type="GeneID" id="113696952"/>
<protein>
    <submittedName>
        <fullName evidence="3">Coniferyl alcohol acyltransferase-like</fullName>
    </submittedName>
</protein>
<reference evidence="3" key="2">
    <citation type="submission" date="2025-08" db="UniProtKB">
        <authorList>
            <consortium name="RefSeq"/>
        </authorList>
    </citation>
    <scope>IDENTIFICATION</scope>
    <source>
        <tissue evidence="3">Leaves</tissue>
    </source>
</reference>
<name>A0A6P6T2J2_COFAR</name>
<proteinExistence type="inferred from homology"/>
<accession>A0A6P6T2J2</accession>